<dbReference type="RefSeq" id="WP_166913945.1">
    <property type="nucleotide sequence ID" value="NZ_CP050253.1"/>
</dbReference>
<name>A0A6G9I7Y0_9GAMM</name>
<dbReference type="KEGG" id="orb:IPMB12_00650"/>
<proteinExistence type="predicted"/>
<dbReference type="Proteomes" id="UP000501168">
    <property type="component" value="Chromosome"/>
</dbReference>
<feature type="chain" id="PRO_5026223942" evidence="1">
    <location>
        <begin position="23"/>
        <end position="357"/>
    </location>
</feature>
<evidence type="ECO:0000313" key="3">
    <source>
        <dbReference type="Proteomes" id="UP000501168"/>
    </source>
</evidence>
<dbReference type="AlphaFoldDB" id="A0A6G9I7Y0"/>
<accession>A0A6G9I7Y0</accession>
<organism evidence="2 3">
    <name type="scientific">Zophobihabitans entericus</name>
    <dbReference type="NCBI Taxonomy" id="1635327"/>
    <lineage>
        <taxon>Bacteria</taxon>
        <taxon>Pseudomonadati</taxon>
        <taxon>Pseudomonadota</taxon>
        <taxon>Gammaproteobacteria</taxon>
        <taxon>Orbales</taxon>
        <taxon>Orbaceae</taxon>
        <taxon>Zophobihabitans</taxon>
    </lineage>
</organism>
<evidence type="ECO:0000256" key="1">
    <source>
        <dbReference type="SAM" id="SignalP"/>
    </source>
</evidence>
<dbReference type="PROSITE" id="PS51257">
    <property type="entry name" value="PROKAR_LIPOPROTEIN"/>
    <property type="match status" value="1"/>
</dbReference>
<protein>
    <submittedName>
        <fullName evidence="2">Uncharacterized protein</fullName>
    </submittedName>
</protein>
<dbReference type="EMBL" id="CP050253">
    <property type="protein sequence ID" value="QIQ20315.1"/>
    <property type="molecule type" value="Genomic_DNA"/>
</dbReference>
<evidence type="ECO:0000313" key="2">
    <source>
        <dbReference type="EMBL" id="QIQ20315.1"/>
    </source>
</evidence>
<dbReference type="InParanoid" id="A0A6G9I7Y0"/>
<sequence>MKKINIITSVVILATGISCAFAALNGTTVNVIRGDAPYLTHIDTGDVNVPAHVYFFRMLTDGTTVDISTLPPPENKVQVYDTLAVRFRIYDNNGDQPPNSYFGIQGKKSPDNEDIDTYFILTNPAGVTSTVGPNGYSLPDISTVKPYYTAMMQYSIGPDLLGYKYVGFNLAAVTSYGLPYNGTIYSGQNAYNIPGIPSTVPDPEDPWPIQPNPQITVGIFKASDMPADVNGGPAGITPLSAASSTETLKLGERYIAFIWRDRNGNGLYDTGESIYQDYMGSARLKYTWSVYDGNAAAGGSVATGSKIILEQNTSTKIITLPQTNAEVFTKWPSASGNGLPTTEAGIQGFKLQVDVDW</sequence>
<keyword evidence="1" id="KW-0732">Signal</keyword>
<keyword evidence="3" id="KW-1185">Reference proteome</keyword>
<gene>
    <name evidence="2" type="ORF">IPMB12_00650</name>
</gene>
<feature type="signal peptide" evidence="1">
    <location>
        <begin position="1"/>
        <end position="22"/>
    </location>
</feature>
<reference evidence="2 3" key="1">
    <citation type="submission" date="2020-03" db="EMBL/GenBank/DDBJ databases">
        <title>Complete genome sequence of Orbus sp. IPMB12 (BCRC 80908).</title>
        <authorList>
            <person name="Lo W.-S."/>
            <person name="Chang T.-H."/>
            <person name="Kuo C.-H."/>
        </authorList>
    </citation>
    <scope>NUCLEOTIDE SEQUENCE [LARGE SCALE GENOMIC DNA]</scope>
    <source>
        <strain evidence="2 3">IPMB12</strain>
    </source>
</reference>